<evidence type="ECO:0000256" key="6">
    <source>
        <dbReference type="ARBA" id="ARBA00023170"/>
    </source>
</evidence>
<feature type="transmembrane region" description="Helical" evidence="8">
    <location>
        <begin position="302"/>
        <end position="321"/>
    </location>
</feature>
<proteinExistence type="predicted"/>
<dbReference type="Proteomes" id="UP000076407">
    <property type="component" value="Unassembled WGS sequence"/>
</dbReference>
<dbReference type="PANTHER" id="PTHR42643:SF41">
    <property type="entry name" value="IONOTROPIC RECEPTOR 20A-RELATED"/>
    <property type="match status" value="1"/>
</dbReference>
<dbReference type="STRING" id="34691.A0A453Z3B7"/>
<dbReference type="EnsemblMetazoa" id="AQUA017135-RA">
    <property type="protein sequence ID" value="AQUA017135-PA"/>
    <property type="gene ID" value="AQUA017135"/>
</dbReference>
<evidence type="ECO:0000256" key="1">
    <source>
        <dbReference type="ARBA" id="ARBA00004651"/>
    </source>
</evidence>
<dbReference type="AlphaFoldDB" id="A0A453Z3B7"/>
<keyword evidence="5 8" id="KW-0472">Membrane</keyword>
<comment type="subcellular location">
    <subcellularLocation>
        <location evidence="1">Cell membrane</location>
        <topology evidence="1">Multi-pass membrane protein</topology>
    </subcellularLocation>
</comment>
<evidence type="ECO:0000313" key="11">
    <source>
        <dbReference type="Proteomes" id="UP000076407"/>
    </source>
</evidence>
<evidence type="ECO:0000256" key="7">
    <source>
        <dbReference type="ARBA" id="ARBA00023180"/>
    </source>
</evidence>
<dbReference type="InterPro" id="IPR052192">
    <property type="entry name" value="Insect_Ionotropic_Sensory_Rcpt"/>
</dbReference>
<reference evidence="10" key="1">
    <citation type="submission" date="2020-05" db="UniProtKB">
        <authorList>
            <consortium name="EnsemblMetazoa"/>
        </authorList>
    </citation>
    <scope>IDENTIFICATION</scope>
    <source>
        <strain evidence="10">SANGQUA</strain>
    </source>
</reference>
<feature type="chain" id="PRO_5019062051" description="Ionotropic receptor" evidence="9">
    <location>
        <begin position="20"/>
        <end position="574"/>
    </location>
</feature>
<accession>A0A453Z3B7</accession>
<keyword evidence="9" id="KW-0732">Signal</keyword>
<keyword evidence="6" id="KW-0675">Receptor</keyword>
<evidence type="ECO:0000256" key="8">
    <source>
        <dbReference type="SAM" id="Phobius"/>
    </source>
</evidence>
<evidence type="ECO:0000313" key="10">
    <source>
        <dbReference type="EnsemblMetazoa" id="AQUA017135-PA"/>
    </source>
</evidence>
<evidence type="ECO:0000256" key="5">
    <source>
        <dbReference type="ARBA" id="ARBA00023136"/>
    </source>
</evidence>
<protein>
    <recommendedName>
        <fullName evidence="12">Ionotropic receptor</fullName>
    </recommendedName>
</protein>
<keyword evidence="3 8" id="KW-0812">Transmembrane</keyword>
<dbReference type="PANTHER" id="PTHR42643">
    <property type="entry name" value="IONOTROPIC RECEPTOR 20A-RELATED"/>
    <property type="match status" value="1"/>
</dbReference>
<evidence type="ECO:0000256" key="4">
    <source>
        <dbReference type="ARBA" id="ARBA00022989"/>
    </source>
</evidence>
<organism evidence="10 11">
    <name type="scientific">Anopheles quadriannulatus</name>
    <name type="common">Mosquito</name>
    <dbReference type="NCBI Taxonomy" id="34691"/>
    <lineage>
        <taxon>Eukaryota</taxon>
        <taxon>Metazoa</taxon>
        <taxon>Ecdysozoa</taxon>
        <taxon>Arthropoda</taxon>
        <taxon>Hexapoda</taxon>
        <taxon>Insecta</taxon>
        <taxon>Pterygota</taxon>
        <taxon>Neoptera</taxon>
        <taxon>Endopterygota</taxon>
        <taxon>Diptera</taxon>
        <taxon>Nematocera</taxon>
        <taxon>Culicoidea</taxon>
        <taxon>Culicidae</taxon>
        <taxon>Anophelinae</taxon>
        <taxon>Anopheles</taxon>
    </lineage>
</organism>
<keyword evidence="4 8" id="KW-1133">Transmembrane helix</keyword>
<dbReference type="GO" id="GO:0005886">
    <property type="term" value="C:plasma membrane"/>
    <property type="evidence" value="ECO:0007669"/>
    <property type="project" value="UniProtKB-SubCell"/>
</dbReference>
<feature type="transmembrane region" description="Helical" evidence="8">
    <location>
        <begin position="538"/>
        <end position="561"/>
    </location>
</feature>
<name>A0A453Z3B7_ANOQN</name>
<dbReference type="VEuPathDB" id="VectorBase:AQUA017135"/>
<evidence type="ECO:0000256" key="3">
    <source>
        <dbReference type="ARBA" id="ARBA00022692"/>
    </source>
</evidence>
<evidence type="ECO:0008006" key="12">
    <source>
        <dbReference type="Google" id="ProtNLM"/>
    </source>
</evidence>
<keyword evidence="7" id="KW-0325">Glycoprotein</keyword>
<keyword evidence="11" id="KW-1185">Reference proteome</keyword>
<evidence type="ECO:0000256" key="2">
    <source>
        <dbReference type="ARBA" id="ARBA00022475"/>
    </source>
</evidence>
<feature type="signal peptide" evidence="9">
    <location>
        <begin position="1"/>
        <end position="19"/>
    </location>
</feature>
<sequence>MYLPTRTVLLIVAVSYVHAASGQRSNEAIQYVTNLTRFINDQHFGTFVCWLLQFSDQYTPALLHNSMAQELSKDEDTVLLQVDLHTSYSPSYSFPNVVIIFADALDEDVDLTHLRTWLDAVPYKTFVVILFKMTNEHFINSVAENFYSYSIVNLIMVALNRNNIFTFNYAPTRTTVHVGFPHPLVLLYNRLKEFKVETVTISYAENIFTRSAGEGLDGEDIHLFRLFFERLGIATVFAKVICEGNQSFVQCLVQADPLVLVNRLVIFNYSMQLVDAIEMDKVRIFAPKGKLLTFAEMLLKPFHSAVWMLLLGICVAVHLLCRLAPRLICNDLVLLALTGMEKRSLQTTGRFEKLFAISLIILFFQLKSAYETNLISCMIDVPTEPDPKTIDDLRQRKCPVIINEKLCDPKPFRELFGELLLVTDNGSSPITDVAVLVSQTDLRILVKDVSNIDPISAKPRYFPLEETVLERMPFFYFRDKCLLQHDFSKYRRSVFEAGLQQFWRETIIAKQDRKWMVFMVKNTNISQQTVRSSALEPVFIGIILLWVAALFVFVCELLIFYSPKWYNSIKTIKK</sequence>
<evidence type="ECO:0000256" key="9">
    <source>
        <dbReference type="SAM" id="SignalP"/>
    </source>
</evidence>
<keyword evidence="2" id="KW-1003">Cell membrane</keyword>